<proteinExistence type="predicted"/>
<feature type="transmembrane region" description="Helical" evidence="1">
    <location>
        <begin position="131"/>
        <end position="149"/>
    </location>
</feature>
<keyword evidence="1" id="KW-0812">Transmembrane</keyword>
<dbReference type="Pfam" id="PF06691">
    <property type="entry name" value="DUF1189"/>
    <property type="match status" value="1"/>
</dbReference>
<name>A0A9X3WSN1_9BACI</name>
<protein>
    <submittedName>
        <fullName evidence="2">DUF1189 domain-containing protein</fullName>
    </submittedName>
</protein>
<dbReference type="RefSeq" id="WP_259868219.1">
    <property type="nucleotide sequence ID" value="NZ_JAMQJZ010000026.1"/>
</dbReference>
<gene>
    <name evidence="2" type="ORF">NC661_20305</name>
</gene>
<dbReference type="AlphaFoldDB" id="A0A9X3WSN1"/>
<evidence type="ECO:0000313" key="3">
    <source>
        <dbReference type="Proteomes" id="UP001145072"/>
    </source>
</evidence>
<feature type="transmembrane region" description="Helical" evidence="1">
    <location>
        <begin position="31"/>
        <end position="51"/>
    </location>
</feature>
<feature type="transmembrane region" description="Helical" evidence="1">
    <location>
        <begin position="107"/>
        <end position="125"/>
    </location>
</feature>
<keyword evidence="3" id="KW-1185">Reference proteome</keyword>
<dbReference type="InterPro" id="IPR009574">
    <property type="entry name" value="DUF1189"/>
</dbReference>
<sequence length="159" mass="18315">MELFTSLKNSLLLPKKEALFRLNRISMRNTIVYVFVLMFLLLLPDSLMGMMESQNRPEGIDPSIFIIQMVVFYPLMILFVAITLVSVLAGFALLLKQLLRRKLKYQQLWKMTAYAMTIPFTIYAILSTIGLDYGIVTILLIGGLYYLLYKMIVIYPKVG</sequence>
<evidence type="ECO:0000313" key="2">
    <source>
        <dbReference type="EMBL" id="MDC3422699.1"/>
    </source>
</evidence>
<keyword evidence="1" id="KW-1133">Transmembrane helix</keyword>
<dbReference type="Proteomes" id="UP001145072">
    <property type="component" value="Unassembled WGS sequence"/>
</dbReference>
<keyword evidence="1" id="KW-0472">Membrane</keyword>
<organism evidence="2 3">
    <name type="scientific">Aquibacillus koreensis</name>
    <dbReference type="NCBI Taxonomy" id="279446"/>
    <lineage>
        <taxon>Bacteria</taxon>
        <taxon>Bacillati</taxon>
        <taxon>Bacillota</taxon>
        <taxon>Bacilli</taxon>
        <taxon>Bacillales</taxon>
        <taxon>Bacillaceae</taxon>
        <taxon>Aquibacillus</taxon>
    </lineage>
</organism>
<feature type="transmembrane region" description="Helical" evidence="1">
    <location>
        <begin position="71"/>
        <end position="95"/>
    </location>
</feature>
<dbReference type="EMBL" id="JAMQJZ010000026">
    <property type="protein sequence ID" value="MDC3422699.1"/>
    <property type="molecule type" value="Genomic_DNA"/>
</dbReference>
<reference evidence="2" key="1">
    <citation type="submission" date="2022-06" db="EMBL/GenBank/DDBJ databases">
        <title>Aquibacillus sp. a new bacterium isolated from soil saline samples.</title>
        <authorList>
            <person name="Galisteo C."/>
            <person name="De La Haba R."/>
            <person name="Sanchez-Porro C."/>
            <person name="Ventosa A."/>
        </authorList>
    </citation>
    <scope>NUCLEOTIDE SEQUENCE</scope>
    <source>
        <strain evidence="2">JCM 12387</strain>
    </source>
</reference>
<accession>A0A9X3WSN1</accession>
<comment type="caution">
    <text evidence="2">The sequence shown here is derived from an EMBL/GenBank/DDBJ whole genome shotgun (WGS) entry which is preliminary data.</text>
</comment>
<evidence type="ECO:0000256" key="1">
    <source>
        <dbReference type="SAM" id="Phobius"/>
    </source>
</evidence>